<dbReference type="GO" id="GO:0016787">
    <property type="term" value="F:hydrolase activity"/>
    <property type="evidence" value="ECO:0007669"/>
    <property type="project" value="UniProtKB-KW"/>
</dbReference>
<evidence type="ECO:0000256" key="1">
    <source>
        <dbReference type="ARBA" id="ARBA00008779"/>
    </source>
</evidence>
<proteinExistence type="inferred from homology"/>
<feature type="region of interest" description="Disordered" evidence="3">
    <location>
        <begin position="165"/>
        <end position="184"/>
    </location>
</feature>
<comment type="similarity">
    <text evidence="1">Belongs to the sulfatase family.</text>
</comment>
<dbReference type="Pfam" id="PF00884">
    <property type="entry name" value="Sulfatase"/>
    <property type="match status" value="1"/>
</dbReference>
<dbReference type="InterPro" id="IPR024607">
    <property type="entry name" value="Sulfatase_CS"/>
</dbReference>
<keyword evidence="7" id="KW-1185">Reference proteome</keyword>
<dbReference type="Gene3D" id="3.40.720.10">
    <property type="entry name" value="Alkaline Phosphatase, subunit A"/>
    <property type="match status" value="1"/>
</dbReference>
<dbReference type="PANTHER" id="PTHR43751">
    <property type="entry name" value="SULFATASE"/>
    <property type="match status" value="1"/>
</dbReference>
<dbReference type="PATRIC" id="fig|1379910.4.peg.2591"/>
<gene>
    <name evidence="6" type="ORF">TH63_11950</name>
</gene>
<dbReference type="PROSITE" id="PS00523">
    <property type="entry name" value="SULFATASE_1"/>
    <property type="match status" value="1"/>
</dbReference>
<dbReference type="Proteomes" id="UP000036458">
    <property type="component" value="Chromosome"/>
</dbReference>
<dbReference type="InterPro" id="IPR017850">
    <property type="entry name" value="Alkaline_phosphatase_core_sf"/>
</dbReference>
<name>A0A0H4VP21_9BACT</name>
<dbReference type="KEGG" id="ruf:TH63_11950"/>
<feature type="signal peptide" evidence="4">
    <location>
        <begin position="1"/>
        <end position="17"/>
    </location>
</feature>
<evidence type="ECO:0000259" key="5">
    <source>
        <dbReference type="Pfam" id="PF00884"/>
    </source>
</evidence>
<dbReference type="InterPro" id="IPR052701">
    <property type="entry name" value="GAG_Ulvan_Degrading_Sulfatases"/>
</dbReference>
<evidence type="ECO:0000313" key="7">
    <source>
        <dbReference type="Proteomes" id="UP000036458"/>
    </source>
</evidence>
<dbReference type="CDD" id="cd16027">
    <property type="entry name" value="SGSH"/>
    <property type="match status" value="1"/>
</dbReference>
<evidence type="ECO:0000256" key="2">
    <source>
        <dbReference type="ARBA" id="ARBA00022801"/>
    </source>
</evidence>
<sequence>MLRILFLFFAVSFAVQAQESKPNILWIVSEDNSPFIGAYGDTYATTPHIDKLASQGVLFTNAFSAAPVCAPARFTLITGMYASSMGTQQMRSNYPVPAFVKFFPGYLKQAGYYTSNNAKKDYNTKDQPRVWDESSDKATYLNRKPGQPFFAVFNIGTSHESQIHKPAKKLRHDPKKAPLPPYHPRTPEMEQDWALYYDKIEAMDATVGQLLQDLEKAGLADNTIVFYFSDHGGVLGRSKRFLYESGLRVPLVIRFPPKYAHLAPGKPGTKSDRIVSFIDFAPSILSLAEVPLPGYLQGKPFLGKQQTAAQTLAFAFRGRMDERNDLSRSVRDKKYRYIRNYMPHKRYGQHQEYQWHAASMASWEAAYLAGKLNPVQAAFFQTKPPEELYDVIKDPHNIHNLAGQKELQPVLLRLRAANRKWLTDTKDAGFIPEAMIAQISKKEAVYDYIRGGKFPWEKVLATAEMASEKKTAHLPELTKRLQDPEPVVRYWAALGCTFLGKEAAPAKNALNKLLQDPEVTVQLSAAEALYALGEKETIIPVLQAALLHQNDMVRVQALEVIEAMGPEAAPLLSNVRALVARDSNQAGNDIKVASYLLKKQAAN</sequence>
<dbReference type="STRING" id="1379910.TH63_11950"/>
<organism evidence="6 7">
    <name type="scientific">Rufibacter radiotolerans</name>
    <dbReference type="NCBI Taxonomy" id="1379910"/>
    <lineage>
        <taxon>Bacteria</taxon>
        <taxon>Pseudomonadati</taxon>
        <taxon>Bacteroidota</taxon>
        <taxon>Cytophagia</taxon>
        <taxon>Cytophagales</taxon>
        <taxon>Hymenobacteraceae</taxon>
        <taxon>Rufibacter</taxon>
    </lineage>
</organism>
<accession>A0A0H4VP21</accession>
<feature type="chain" id="PRO_5005211012" evidence="4">
    <location>
        <begin position="18"/>
        <end position="603"/>
    </location>
</feature>
<keyword evidence="2" id="KW-0378">Hydrolase</keyword>
<evidence type="ECO:0000256" key="3">
    <source>
        <dbReference type="SAM" id="MobiDB-lite"/>
    </source>
</evidence>
<dbReference type="AlphaFoldDB" id="A0A0H4VP21"/>
<keyword evidence="4" id="KW-0732">Signal</keyword>
<feature type="domain" description="Sulfatase N-terminal" evidence="5">
    <location>
        <begin position="22"/>
        <end position="289"/>
    </location>
</feature>
<dbReference type="PANTHER" id="PTHR43751:SF1">
    <property type="entry name" value="SULFATASE ATSG-RELATED"/>
    <property type="match status" value="1"/>
</dbReference>
<reference evidence="6 7" key="1">
    <citation type="submission" date="2015-01" db="EMBL/GenBank/DDBJ databases">
        <title>Rufibacter sp./DG31D/ whole genome sequencing.</title>
        <authorList>
            <person name="Kim M.K."/>
            <person name="Srinivasan S."/>
            <person name="Lee J.-J."/>
        </authorList>
    </citation>
    <scope>NUCLEOTIDE SEQUENCE [LARGE SCALE GENOMIC DNA]</scope>
    <source>
        <strain evidence="6 7">DG31D</strain>
    </source>
</reference>
<evidence type="ECO:0000313" key="6">
    <source>
        <dbReference type="EMBL" id="AKQ47675.1"/>
    </source>
</evidence>
<dbReference type="Pfam" id="PF13646">
    <property type="entry name" value="HEAT_2"/>
    <property type="match status" value="1"/>
</dbReference>
<dbReference type="EMBL" id="CP010777">
    <property type="protein sequence ID" value="AKQ47675.1"/>
    <property type="molecule type" value="Genomic_DNA"/>
</dbReference>
<dbReference type="SUPFAM" id="SSF48371">
    <property type="entry name" value="ARM repeat"/>
    <property type="match status" value="1"/>
</dbReference>
<dbReference type="InterPro" id="IPR011989">
    <property type="entry name" value="ARM-like"/>
</dbReference>
<evidence type="ECO:0000256" key="4">
    <source>
        <dbReference type="SAM" id="SignalP"/>
    </source>
</evidence>
<dbReference type="InterPro" id="IPR000917">
    <property type="entry name" value="Sulfatase_N"/>
</dbReference>
<dbReference type="SUPFAM" id="SSF53649">
    <property type="entry name" value="Alkaline phosphatase-like"/>
    <property type="match status" value="1"/>
</dbReference>
<dbReference type="Gene3D" id="1.25.10.10">
    <property type="entry name" value="Leucine-rich Repeat Variant"/>
    <property type="match status" value="1"/>
</dbReference>
<protein>
    <submittedName>
        <fullName evidence="6">Sulfatase</fullName>
    </submittedName>
</protein>
<dbReference type="InterPro" id="IPR016024">
    <property type="entry name" value="ARM-type_fold"/>
</dbReference>
<feature type="compositionally biased region" description="Basic residues" evidence="3">
    <location>
        <begin position="165"/>
        <end position="174"/>
    </location>
</feature>